<accession>A0A955RKJ8</accession>
<comment type="caution">
    <text evidence="1">The sequence shown here is derived from an EMBL/GenBank/DDBJ whole genome shotgun (WGS) entry which is preliminary data.</text>
</comment>
<dbReference type="InterPro" id="IPR023214">
    <property type="entry name" value="HAD_sf"/>
</dbReference>
<dbReference type="AlphaFoldDB" id="A0A955RKJ8"/>
<dbReference type="Proteomes" id="UP000754563">
    <property type="component" value="Unassembled WGS sequence"/>
</dbReference>
<evidence type="ECO:0000313" key="1">
    <source>
        <dbReference type="EMBL" id="MCA9385959.1"/>
    </source>
</evidence>
<reference evidence="1" key="2">
    <citation type="journal article" date="2021" name="Microbiome">
        <title>Successional dynamics and alternative stable states in a saline activated sludge microbial community over 9 years.</title>
        <authorList>
            <person name="Wang Y."/>
            <person name="Ye J."/>
            <person name="Ju F."/>
            <person name="Liu L."/>
            <person name="Boyd J.A."/>
            <person name="Deng Y."/>
            <person name="Parks D.H."/>
            <person name="Jiang X."/>
            <person name="Yin X."/>
            <person name="Woodcroft B.J."/>
            <person name="Tyson G.W."/>
            <person name="Hugenholtz P."/>
            <person name="Polz M.F."/>
            <person name="Zhang T."/>
        </authorList>
    </citation>
    <scope>NUCLEOTIDE SEQUENCE</scope>
    <source>
        <strain evidence="1">HKST-UBA11</strain>
    </source>
</reference>
<name>A0A955RKJ8_9BACT</name>
<gene>
    <name evidence="1" type="ORF">KC717_04915</name>
</gene>
<dbReference type="EMBL" id="JAGQLH010000061">
    <property type="protein sequence ID" value="MCA9385959.1"/>
    <property type="molecule type" value="Genomic_DNA"/>
</dbReference>
<proteinExistence type="predicted"/>
<dbReference type="Gene3D" id="3.40.50.1000">
    <property type="entry name" value="HAD superfamily/HAD-like"/>
    <property type="match status" value="1"/>
</dbReference>
<evidence type="ECO:0000313" key="2">
    <source>
        <dbReference type="Proteomes" id="UP000754563"/>
    </source>
</evidence>
<dbReference type="SUPFAM" id="SSF56784">
    <property type="entry name" value="HAD-like"/>
    <property type="match status" value="1"/>
</dbReference>
<protein>
    <submittedName>
        <fullName evidence="1">Uncharacterized protein</fullName>
    </submittedName>
</protein>
<organism evidence="1 2">
    <name type="scientific">Candidatus Dojkabacteria bacterium</name>
    <dbReference type="NCBI Taxonomy" id="2099670"/>
    <lineage>
        <taxon>Bacteria</taxon>
        <taxon>Candidatus Dojkabacteria</taxon>
    </lineage>
</organism>
<sequence length="324" mass="37081">MIQPNKSVKLIVSDVDETIAGVYMPASVRIIDLMNKLLRLNISIMLVSGGGLESIEDRVVNRIDKSLRWRLAVAHCNAIEMWGYDKQGKRKDVPYYSLYNESVTDKEDKVWKMYVQDVIEEFNLDCHKTMPVNDFKEITNHDPHAIMFDDRGPQITLELVNSFSLTSEEKDLLSPAVKSLLQEGADLRVPIIDKLNFLFKEHDLPVHAYKGGEFAINIGIESVSKGTALRYVLKNFSVLKELGIDSEVIDYENSVEIWGDKFSQESGKNDWCMSLELPKDVRSISFREENALEFPKGYNICIWDGNYKLQNGTEEYLESLVIEL</sequence>
<reference evidence="1" key="1">
    <citation type="submission" date="2020-04" db="EMBL/GenBank/DDBJ databases">
        <authorList>
            <person name="Zhang T."/>
        </authorList>
    </citation>
    <scope>NUCLEOTIDE SEQUENCE</scope>
    <source>
        <strain evidence="1">HKST-UBA11</strain>
    </source>
</reference>
<dbReference type="InterPro" id="IPR036412">
    <property type="entry name" value="HAD-like_sf"/>
</dbReference>